<dbReference type="STRING" id="1391653.AKJ08_1144"/>
<sequence length="120" mass="12707">MDFERWLLIAGQAMDAAGAVSIVVGAILALGLALARVRTAPPAEVFATFRKDFGRALLLGMEFLVGGDIIVTITTKPGISEVLSLGILVLIRTLLTFTVSLELGRMPGGKPLETSSERKP</sequence>
<proteinExistence type="predicted"/>
<keyword evidence="1" id="KW-0472">Membrane</keyword>
<reference evidence="2 3" key="1">
    <citation type="submission" date="2015-08" db="EMBL/GenBank/DDBJ databases">
        <authorList>
            <person name="Babu N.S."/>
            <person name="Beckwith C.J."/>
            <person name="Beseler K.G."/>
            <person name="Brison A."/>
            <person name="Carone J.V."/>
            <person name="Caskin T.P."/>
            <person name="Diamond M."/>
            <person name="Durham M.E."/>
            <person name="Foxe J.M."/>
            <person name="Go M."/>
            <person name="Henderson B.A."/>
            <person name="Jones I.B."/>
            <person name="McGettigan J.A."/>
            <person name="Micheletti S.J."/>
            <person name="Nasrallah M.E."/>
            <person name="Ortiz D."/>
            <person name="Piller C.R."/>
            <person name="Privatt S.R."/>
            <person name="Schneider S.L."/>
            <person name="Sharp S."/>
            <person name="Smith T.C."/>
            <person name="Stanton J.D."/>
            <person name="Ullery H.E."/>
            <person name="Wilson R.J."/>
            <person name="Serrano M.G."/>
            <person name="Buck G."/>
            <person name="Lee V."/>
            <person name="Wang Y."/>
            <person name="Carvalho R."/>
            <person name="Voegtly L."/>
            <person name="Shi R."/>
            <person name="Duckworth R."/>
            <person name="Johnson A."/>
            <person name="Loviza R."/>
            <person name="Walstead R."/>
            <person name="Shah Z."/>
            <person name="Kiflezghi M."/>
            <person name="Wade K."/>
            <person name="Ball S.L."/>
            <person name="Bradley K.W."/>
            <person name="Asai D.J."/>
            <person name="Bowman C.A."/>
            <person name="Russell D.A."/>
            <person name="Pope W.H."/>
            <person name="Jacobs-Sera D."/>
            <person name="Hendrix R.W."/>
            <person name="Hatfull G.F."/>
        </authorList>
    </citation>
    <scope>NUCLEOTIDE SEQUENCE [LARGE SCALE GENOMIC DNA]</scope>
    <source>
        <strain evidence="2 3">DSM 27710</strain>
    </source>
</reference>
<evidence type="ECO:0000256" key="1">
    <source>
        <dbReference type="SAM" id="Phobius"/>
    </source>
</evidence>
<evidence type="ECO:0000313" key="2">
    <source>
        <dbReference type="EMBL" id="AKU90757.1"/>
    </source>
</evidence>
<dbReference type="KEGG" id="vin:AKJ08_1144"/>
<dbReference type="InterPro" id="IPR012427">
    <property type="entry name" value="DUF1622"/>
</dbReference>
<gene>
    <name evidence="2" type="ORF">AKJ08_1144</name>
</gene>
<evidence type="ECO:0000313" key="3">
    <source>
        <dbReference type="Proteomes" id="UP000055590"/>
    </source>
</evidence>
<feature type="transmembrane region" description="Helical" evidence="1">
    <location>
        <begin position="56"/>
        <end position="76"/>
    </location>
</feature>
<dbReference type="OrthoDB" id="9812897at2"/>
<dbReference type="PANTHER" id="PTHR38468">
    <property type="entry name" value="SLL0939 PROTEIN"/>
    <property type="match status" value="1"/>
</dbReference>
<dbReference type="EMBL" id="CP012332">
    <property type="protein sequence ID" value="AKU90757.1"/>
    <property type="molecule type" value="Genomic_DNA"/>
</dbReference>
<evidence type="ECO:0008006" key="4">
    <source>
        <dbReference type="Google" id="ProtNLM"/>
    </source>
</evidence>
<keyword evidence="1" id="KW-0812">Transmembrane</keyword>
<dbReference type="Pfam" id="PF07784">
    <property type="entry name" value="DUF1622"/>
    <property type="match status" value="1"/>
</dbReference>
<organism evidence="2 3">
    <name type="scientific">Vulgatibacter incomptus</name>
    <dbReference type="NCBI Taxonomy" id="1391653"/>
    <lineage>
        <taxon>Bacteria</taxon>
        <taxon>Pseudomonadati</taxon>
        <taxon>Myxococcota</taxon>
        <taxon>Myxococcia</taxon>
        <taxon>Myxococcales</taxon>
        <taxon>Cystobacterineae</taxon>
        <taxon>Vulgatibacteraceae</taxon>
        <taxon>Vulgatibacter</taxon>
    </lineage>
</organism>
<dbReference type="Proteomes" id="UP000055590">
    <property type="component" value="Chromosome"/>
</dbReference>
<name>A0A0K1PB91_9BACT</name>
<accession>A0A0K1PB91</accession>
<feature type="transmembrane region" description="Helical" evidence="1">
    <location>
        <begin position="82"/>
        <end position="101"/>
    </location>
</feature>
<feature type="transmembrane region" description="Helical" evidence="1">
    <location>
        <begin position="16"/>
        <end position="35"/>
    </location>
</feature>
<keyword evidence="3" id="KW-1185">Reference proteome</keyword>
<dbReference type="AlphaFoldDB" id="A0A0K1PB91"/>
<keyword evidence="1" id="KW-1133">Transmembrane helix</keyword>
<dbReference type="RefSeq" id="WP_050725162.1">
    <property type="nucleotide sequence ID" value="NZ_CP012332.1"/>
</dbReference>
<protein>
    <recommendedName>
        <fullName evidence="4">DUF1622 domain-containing protein</fullName>
    </recommendedName>
</protein>
<dbReference type="PANTHER" id="PTHR38468:SF1">
    <property type="entry name" value="SLL0939 PROTEIN"/>
    <property type="match status" value="1"/>
</dbReference>